<dbReference type="Proteomes" id="UP001456224">
    <property type="component" value="Chromosome"/>
</dbReference>
<proteinExistence type="predicted"/>
<name>A0ABZ2S791_9BURK</name>
<accession>A0ABZ2S791</accession>
<sequence length="395" mass="43783">MSRQRTINDQIWRSNRLSGCTVEDRYALFYFLTSPFSNVIGAYEIVLRVAASEMGWDVESQLMNVIRRLVDADLIYFDADANHVWVKVWWDHNSAKMAVASTLRKKTLEQIAALPERWRNDYAGDFINRLPADDPLRDTVAIALAYPSDRVPTAYAGPSDSQSPVQSRQNNALINQGVSHPDTLAIPYPQGTDRRPGNTTTTGADHGLQYPSSLVPAERLSIRNLIANIPANDAQALLDELEGAIKKPGTIRTSKVAYFKGLVDRHRSGGFVPSAGILVATRRERDAAIVEASRVSESASLSKTECQARLQDLKSQLGMRTRMPRRRTTKPRSAYDSMATSNSAGRCTATSETVTLATHCDRSSCGCSTAHQRTFRPHHQRMSNRTPHAAAWKSA</sequence>
<evidence type="ECO:0000256" key="1">
    <source>
        <dbReference type="SAM" id="MobiDB-lite"/>
    </source>
</evidence>
<gene>
    <name evidence="2" type="ORF">WHX56_00995</name>
</gene>
<feature type="region of interest" description="Disordered" evidence="1">
    <location>
        <begin position="321"/>
        <end position="343"/>
    </location>
</feature>
<dbReference type="EMBL" id="CP148753">
    <property type="protein sequence ID" value="WXR74087.1"/>
    <property type="molecule type" value="Genomic_DNA"/>
</dbReference>
<keyword evidence="3" id="KW-1185">Reference proteome</keyword>
<evidence type="ECO:0000313" key="2">
    <source>
        <dbReference type="EMBL" id="WXR74087.1"/>
    </source>
</evidence>
<feature type="region of interest" description="Disordered" evidence="1">
    <location>
        <begin position="176"/>
        <end position="208"/>
    </location>
</feature>
<organism evidence="2 3">
    <name type="scientific">Achromobacter veterisilvae</name>
    <dbReference type="NCBI Taxonomy" id="2069367"/>
    <lineage>
        <taxon>Bacteria</taxon>
        <taxon>Pseudomonadati</taxon>
        <taxon>Pseudomonadota</taxon>
        <taxon>Betaproteobacteria</taxon>
        <taxon>Burkholderiales</taxon>
        <taxon>Alcaligenaceae</taxon>
        <taxon>Achromobacter</taxon>
    </lineage>
</organism>
<dbReference type="RefSeq" id="WP_338880024.1">
    <property type="nucleotide sequence ID" value="NZ_CP148753.1"/>
</dbReference>
<protein>
    <submittedName>
        <fullName evidence="2">Uncharacterized protein</fullName>
    </submittedName>
</protein>
<feature type="region of interest" description="Disordered" evidence="1">
    <location>
        <begin position="376"/>
        <end position="395"/>
    </location>
</feature>
<evidence type="ECO:0000313" key="3">
    <source>
        <dbReference type="Proteomes" id="UP001456224"/>
    </source>
</evidence>
<reference evidence="2 3" key="1">
    <citation type="submission" date="2024-03" db="EMBL/GenBank/DDBJ databases">
        <title>Reference genomes for the five species model microbial community.</title>
        <authorList>
            <person name="Padfield D."/>
        </authorList>
    </citation>
    <scope>NUCLEOTIDE SEQUENCE [LARGE SCALE GENOMIC DNA]</scope>
    <source>
        <strain evidence="2 3">AB1</strain>
    </source>
</reference>